<keyword evidence="1" id="KW-0614">Plasmid</keyword>
<sequence>MKRLQDVPNWAIFRCHATFRFLYYLQAMMDDIVGATKASQWEVAVHNLREAVLLAVSIQKMPESSNVVPDVNESFKWHLGSYNPCGDHKLEALSQAVNVAAKSPSQRTVDAAMSQLKNYVRETELLLGYNHEIPELRSAKGTSMLLRLLRETDQFSQSIGLPSAVPAEWLTKEKK</sequence>
<dbReference type="EMBL" id="CP051170">
    <property type="protein sequence ID" value="QOK99159.1"/>
    <property type="molecule type" value="Genomic_DNA"/>
</dbReference>
<proteinExistence type="predicted"/>
<organism evidence="1 2">
    <name type="scientific">Ralstonia solanacearum</name>
    <name type="common">Pseudomonas solanacearum</name>
    <dbReference type="NCBI Taxonomy" id="305"/>
    <lineage>
        <taxon>Bacteria</taxon>
        <taxon>Pseudomonadati</taxon>
        <taxon>Pseudomonadota</taxon>
        <taxon>Betaproteobacteria</taxon>
        <taxon>Burkholderiales</taxon>
        <taxon>Burkholderiaceae</taxon>
        <taxon>Ralstonia</taxon>
        <taxon>Ralstonia solanacearum species complex</taxon>
    </lineage>
</organism>
<evidence type="ECO:0000313" key="1">
    <source>
        <dbReference type="EMBL" id="QOK99159.1"/>
    </source>
</evidence>
<name>A0AA92K6A7_RALSL</name>
<gene>
    <name evidence="1" type="ORF">HF909_22660</name>
</gene>
<dbReference type="AlphaFoldDB" id="A0AA92K6A7"/>
<reference evidence="2" key="1">
    <citation type="submission" date="2020-04" db="EMBL/GenBank/DDBJ databases">
        <title>Ralstonia solanacearum UW576, UW763, UW773, and UW774.</title>
        <authorList>
            <person name="Steidl O."/>
            <person name="Truchon A."/>
            <person name="Allen C."/>
        </authorList>
    </citation>
    <scope>NUCLEOTIDE SEQUENCE [LARGE SCALE GENOMIC DNA]</scope>
    <source>
        <strain evidence="2">UW774</strain>
        <plasmid evidence="2">pUW774mp</plasmid>
    </source>
</reference>
<evidence type="ECO:0000313" key="2">
    <source>
        <dbReference type="Proteomes" id="UP000593970"/>
    </source>
</evidence>
<geneLocation type="plasmid" evidence="1 2">
    <name>pUW774mp</name>
</geneLocation>
<protein>
    <submittedName>
        <fullName evidence="1">Uncharacterized protein</fullName>
    </submittedName>
</protein>
<accession>A0AA92K6A7</accession>
<dbReference type="Proteomes" id="UP000593970">
    <property type="component" value="Plasmid pUW774mp"/>
</dbReference>